<feature type="domain" description="Peptidase S1" evidence="3">
    <location>
        <begin position="72"/>
        <end position="208"/>
    </location>
</feature>
<dbReference type="FunFam" id="2.40.10.10:FF:000068">
    <property type="entry name" value="transmembrane protease serine 2"/>
    <property type="match status" value="1"/>
</dbReference>
<dbReference type="InterPro" id="IPR001314">
    <property type="entry name" value="Peptidase_S1A"/>
</dbReference>
<keyword evidence="1" id="KW-1015">Disulfide bond</keyword>
<dbReference type="Proteomes" id="UP000604046">
    <property type="component" value="Unassembled WGS sequence"/>
</dbReference>
<accession>A0A812IKE2</accession>
<dbReference type="Gene3D" id="2.40.10.10">
    <property type="entry name" value="Trypsin-like serine proteases"/>
    <property type="match status" value="1"/>
</dbReference>
<evidence type="ECO:0000256" key="1">
    <source>
        <dbReference type="ARBA" id="ARBA00023157"/>
    </source>
</evidence>
<reference evidence="4" key="1">
    <citation type="submission" date="2021-02" db="EMBL/GenBank/DDBJ databases">
        <authorList>
            <person name="Dougan E. K."/>
            <person name="Rhodes N."/>
            <person name="Thang M."/>
            <person name="Chan C."/>
        </authorList>
    </citation>
    <scope>NUCLEOTIDE SEQUENCE</scope>
</reference>
<dbReference type="GO" id="GO:0006508">
    <property type="term" value="P:proteolysis"/>
    <property type="evidence" value="ECO:0007669"/>
    <property type="project" value="InterPro"/>
</dbReference>
<keyword evidence="5" id="KW-1185">Reference proteome</keyword>
<dbReference type="PANTHER" id="PTHR24253">
    <property type="entry name" value="TRANSMEMBRANE PROTEASE SERINE"/>
    <property type="match status" value="1"/>
</dbReference>
<proteinExistence type="predicted"/>
<dbReference type="Pfam" id="PF00089">
    <property type="entry name" value="Trypsin"/>
    <property type="match status" value="1"/>
</dbReference>
<evidence type="ECO:0000256" key="2">
    <source>
        <dbReference type="SAM" id="MobiDB-lite"/>
    </source>
</evidence>
<dbReference type="InterPro" id="IPR043504">
    <property type="entry name" value="Peptidase_S1_PA_chymotrypsin"/>
</dbReference>
<name>A0A812IKE2_9DINO</name>
<protein>
    <submittedName>
        <fullName evidence="4">ST14 protein</fullName>
    </submittedName>
</protein>
<dbReference type="PROSITE" id="PS00134">
    <property type="entry name" value="TRYPSIN_HIS"/>
    <property type="match status" value="1"/>
</dbReference>
<evidence type="ECO:0000313" key="4">
    <source>
        <dbReference type="EMBL" id="CAE7041943.1"/>
    </source>
</evidence>
<sequence length="208" mass="22802">MRGRMQEPQTEDAKQQRLFDLLGEESPGGPPILPGSPGRGPRQAGASPRQGPPRQGGAYRSADQDRRFAQAKVHGHDAGQCVWRWQVSINEDSVGQFCGGTLIAPGWVLTAAHCISDIRSACKVRDLKVGAGTWGRNLQAEVGTGMGVERYVKKIFVHPMYEQNVQNDYDFALLQLDKAVPLNECIGIACLPTAEGEMGTQELREFRE</sequence>
<gene>
    <name evidence="4" type="primary">ST14</name>
    <name evidence="4" type="ORF">SNAT2548_LOCUS4947</name>
</gene>
<dbReference type="PANTHER" id="PTHR24253:SF153">
    <property type="entry name" value="SERINE PROTEASE HEPSIN"/>
    <property type="match status" value="1"/>
</dbReference>
<dbReference type="SMART" id="SM00020">
    <property type="entry name" value="Tryp_SPc"/>
    <property type="match status" value="1"/>
</dbReference>
<dbReference type="GO" id="GO:0004252">
    <property type="term" value="F:serine-type endopeptidase activity"/>
    <property type="evidence" value="ECO:0007669"/>
    <property type="project" value="InterPro"/>
</dbReference>
<feature type="region of interest" description="Disordered" evidence="2">
    <location>
        <begin position="1"/>
        <end position="62"/>
    </location>
</feature>
<dbReference type="InterPro" id="IPR009003">
    <property type="entry name" value="Peptidase_S1_PA"/>
</dbReference>
<evidence type="ECO:0000313" key="5">
    <source>
        <dbReference type="Proteomes" id="UP000604046"/>
    </source>
</evidence>
<dbReference type="InterPro" id="IPR018114">
    <property type="entry name" value="TRYPSIN_HIS"/>
</dbReference>
<evidence type="ECO:0000259" key="3">
    <source>
        <dbReference type="PROSITE" id="PS50240"/>
    </source>
</evidence>
<dbReference type="OrthoDB" id="418777at2759"/>
<dbReference type="PRINTS" id="PR00722">
    <property type="entry name" value="CHYMOTRYPSIN"/>
</dbReference>
<dbReference type="SUPFAM" id="SSF50494">
    <property type="entry name" value="Trypsin-like serine proteases"/>
    <property type="match status" value="1"/>
</dbReference>
<dbReference type="InterPro" id="IPR001254">
    <property type="entry name" value="Trypsin_dom"/>
</dbReference>
<comment type="caution">
    <text evidence="4">The sequence shown here is derived from an EMBL/GenBank/DDBJ whole genome shotgun (WGS) entry which is preliminary data.</text>
</comment>
<dbReference type="AlphaFoldDB" id="A0A812IKE2"/>
<dbReference type="EMBL" id="CAJNDS010000308">
    <property type="protein sequence ID" value="CAE7041943.1"/>
    <property type="molecule type" value="Genomic_DNA"/>
</dbReference>
<dbReference type="PROSITE" id="PS50240">
    <property type="entry name" value="TRYPSIN_DOM"/>
    <property type="match status" value="1"/>
</dbReference>
<organism evidence="4 5">
    <name type="scientific">Symbiodinium natans</name>
    <dbReference type="NCBI Taxonomy" id="878477"/>
    <lineage>
        <taxon>Eukaryota</taxon>
        <taxon>Sar</taxon>
        <taxon>Alveolata</taxon>
        <taxon>Dinophyceae</taxon>
        <taxon>Suessiales</taxon>
        <taxon>Symbiodiniaceae</taxon>
        <taxon>Symbiodinium</taxon>
    </lineage>
</organism>